<evidence type="ECO:0000313" key="2">
    <source>
        <dbReference type="Proteomes" id="UP000267821"/>
    </source>
</evidence>
<gene>
    <name evidence="1" type="ORF">L211DRAFT_681683</name>
</gene>
<dbReference type="InParanoid" id="A0A3N4M0S3"/>
<dbReference type="AlphaFoldDB" id="A0A3N4M0S3"/>
<name>A0A3N4M0S3_9PEZI</name>
<keyword evidence="2" id="KW-1185">Reference proteome</keyword>
<proteinExistence type="predicted"/>
<evidence type="ECO:0000313" key="1">
    <source>
        <dbReference type="EMBL" id="RPB26531.1"/>
    </source>
</evidence>
<reference evidence="1 2" key="1">
    <citation type="journal article" date="2018" name="Nat. Ecol. Evol.">
        <title>Pezizomycetes genomes reveal the molecular basis of ectomycorrhizal truffle lifestyle.</title>
        <authorList>
            <person name="Murat C."/>
            <person name="Payen T."/>
            <person name="Noel B."/>
            <person name="Kuo A."/>
            <person name="Morin E."/>
            <person name="Chen J."/>
            <person name="Kohler A."/>
            <person name="Krizsan K."/>
            <person name="Balestrini R."/>
            <person name="Da Silva C."/>
            <person name="Montanini B."/>
            <person name="Hainaut M."/>
            <person name="Levati E."/>
            <person name="Barry K.W."/>
            <person name="Belfiori B."/>
            <person name="Cichocki N."/>
            <person name="Clum A."/>
            <person name="Dockter R.B."/>
            <person name="Fauchery L."/>
            <person name="Guy J."/>
            <person name="Iotti M."/>
            <person name="Le Tacon F."/>
            <person name="Lindquist E.A."/>
            <person name="Lipzen A."/>
            <person name="Malagnac F."/>
            <person name="Mello A."/>
            <person name="Molinier V."/>
            <person name="Miyauchi S."/>
            <person name="Poulain J."/>
            <person name="Riccioni C."/>
            <person name="Rubini A."/>
            <person name="Sitrit Y."/>
            <person name="Splivallo R."/>
            <person name="Traeger S."/>
            <person name="Wang M."/>
            <person name="Zifcakova L."/>
            <person name="Wipf D."/>
            <person name="Zambonelli A."/>
            <person name="Paolocci F."/>
            <person name="Nowrousian M."/>
            <person name="Ottonello S."/>
            <person name="Baldrian P."/>
            <person name="Spatafora J.W."/>
            <person name="Henrissat B."/>
            <person name="Nagy L.G."/>
            <person name="Aury J.M."/>
            <person name="Wincker P."/>
            <person name="Grigoriev I.V."/>
            <person name="Bonfante P."/>
            <person name="Martin F.M."/>
        </authorList>
    </citation>
    <scope>NUCLEOTIDE SEQUENCE [LARGE SCALE GENOMIC DNA]</scope>
    <source>
        <strain evidence="1 2">ATCC MYA-4762</strain>
    </source>
</reference>
<dbReference type="Proteomes" id="UP000267821">
    <property type="component" value="Unassembled WGS sequence"/>
</dbReference>
<protein>
    <submittedName>
        <fullName evidence="1">Uncharacterized protein</fullName>
    </submittedName>
</protein>
<sequence>MHLFLCSTFLLAYGYLFFYRGFYAHITVRLFLIIGYFNAYEGVRTFTSFATKLGC</sequence>
<dbReference type="EMBL" id="ML121534">
    <property type="protein sequence ID" value="RPB26531.1"/>
    <property type="molecule type" value="Genomic_DNA"/>
</dbReference>
<organism evidence="1 2">
    <name type="scientific">Terfezia boudieri ATCC MYA-4762</name>
    <dbReference type="NCBI Taxonomy" id="1051890"/>
    <lineage>
        <taxon>Eukaryota</taxon>
        <taxon>Fungi</taxon>
        <taxon>Dikarya</taxon>
        <taxon>Ascomycota</taxon>
        <taxon>Pezizomycotina</taxon>
        <taxon>Pezizomycetes</taxon>
        <taxon>Pezizales</taxon>
        <taxon>Pezizaceae</taxon>
        <taxon>Terfezia</taxon>
    </lineage>
</organism>
<accession>A0A3N4M0S3</accession>